<dbReference type="EMBL" id="LSBH01000009">
    <property type="protein sequence ID" value="OAQ74723.1"/>
    <property type="molecule type" value="Genomic_DNA"/>
</dbReference>
<evidence type="ECO:0000256" key="1">
    <source>
        <dbReference type="SAM" id="MobiDB-lite"/>
    </source>
</evidence>
<keyword evidence="2" id="KW-0732">Signal</keyword>
<evidence type="ECO:0000256" key="2">
    <source>
        <dbReference type="SAM" id="SignalP"/>
    </source>
</evidence>
<dbReference type="Proteomes" id="UP000078240">
    <property type="component" value="Unassembled WGS sequence"/>
</dbReference>
<evidence type="ECO:0000313" key="4">
    <source>
        <dbReference type="Proteomes" id="UP000078240"/>
    </source>
</evidence>
<gene>
    <name evidence="3" type="ORF">VFPBJ_10018</name>
</gene>
<feature type="signal peptide" evidence="2">
    <location>
        <begin position="1"/>
        <end position="19"/>
    </location>
</feature>
<proteinExistence type="predicted"/>
<feature type="region of interest" description="Disordered" evidence="1">
    <location>
        <begin position="103"/>
        <end position="162"/>
    </location>
</feature>
<feature type="compositionally biased region" description="Low complexity" evidence="1">
    <location>
        <begin position="129"/>
        <end position="145"/>
    </location>
</feature>
<dbReference type="OrthoDB" id="4928009at2759"/>
<feature type="region of interest" description="Disordered" evidence="1">
    <location>
        <begin position="218"/>
        <end position="247"/>
    </location>
</feature>
<dbReference type="AlphaFoldDB" id="A0A179GBE9"/>
<name>A0A179GBE9_PURLI</name>
<sequence>MKFSSAATIIAALAGSALAMQSEGAKPMDMNMAKENGMPATDSKYDSKSMLGLMMKAGAGEPMEEHEKRQLDALTKLLGVINKRMEMTDMEKRQLGGLGGLLGGLGGLTGQQQPPPPAADDELPGGLPGDDSASGLPGGPAAPVGGAAGGSPVGGAPVGGSPVGGLMKRQGNLDGVGGAGAGGGVFGDDLLGGAGSLGDDSGAGAGGGVIDGSPFGGAGLGHIGGGDDDEDWKAKRNSAPRPMSDMEMVKRQLDIVTGLLGGLLGGGGGGA</sequence>
<evidence type="ECO:0000313" key="3">
    <source>
        <dbReference type="EMBL" id="OAQ74723.1"/>
    </source>
</evidence>
<reference evidence="3 4" key="1">
    <citation type="submission" date="2016-01" db="EMBL/GenBank/DDBJ databases">
        <title>Biosynthesis of antibiotic leucinostatins and their inhibition on Phytophthora in bio-control Purpureocillium lilacinum.</title>
        <authorList>
            <person name="Wang G."/>
            <person name="Liu Z."/>
            <person name="Lin R."/>
            <person name="Li E."/>
            <person name="Mao Z."/>
            <person name="Ling J."/>
            <person name="Yin W."/>
            <person name="Xie B."/>
        </authorList>
    </citation>
    <scope>NUCLEOTIDE SEQUENCE [LARGE SCALE GENOMIC DNA]</scope>
    <source>
        <strain evidence="3">PLBJ-1</strain>
    </source>
</reference>
<feature type="compositionally biased region" description="Gly residues" evidence="1">
    <location>
        <begin position="146"/>
        <end position="162"/>
    </location>
</feature>
<comment type="caution">
    <text evidence="3">The sequence shown here is derived from an EMBL/GenBank/DDBJ whole genome shotgun (WGS) entry which is preliminary data.</text>
</comment>
<protein>
    <submittedName>
        <fullName evidence="3">Uncharacterized protein</fullName>
    </submittedName>
</protein>
<accession>A0A179GBE9</accession>
<feature type="chain" id="PRO_5043136945" evidence="2">
    <location>
        <begin position="20"/>
        <end position="271"/>
    </location>
</feature>
<organism evidence="3 4">
    <name type="scientific">Purpureocillium lilacinum</name>
    <name type="common">Paecilomyces lilacinus</name>
    <dbReference type="NCBI Taxonomy" id="33203"/>
    <lineage>
        <taxon>Eukaryota</taxon>
        <taxon>Fungi</taxon>
        <taxon>Dikarya</taxon>
        <taxon>Ascomycota</taxon>
        <taxon>Pezizomycotina</taxon>
        <taxon>Sordariomycetes</taxon>
        <taxon>Hypocreomycetidae</taxon>
        <taxon>Hypocreales</taxon>
        <taxon>Ophiocordycipitaceae</taxon>
        <taxon>Purpureocillium</taxon>
    </lineage>
</organism>